<feature type="transmembrane region" description="Helical" evidence="1">
    <location>
        <begin position="64"/>
        <end position="83"/>
    </location>
</feature>
<evidence type="ECO:0000313" key="2">
    <source>
        <dbReference type="EMBL" id="QBE49573.1"/>
    </source>
</evidence>
<keyword evidence="1" id="KW-1133">Transmembrane helix</keyword>
<dbReference type="EMBL" id="CP035806">
    <property type="protein sequence ID" value="QBE49573.1"/>
    <property type="molecule type" value="Genomic_DNA"/>
</dbReference>
<evidence type="ECO:0000313" key="3">
    <source>
        <dbReference type="Proteomes" id="UP000289260"/>
    </source>
</evidence>
<dbReference type="InterPro" id="IPR033458">
    <property type="entry name" value="DUF5134"/>
</dbReference>
<dbReference type="OrthoDB" id="4734452at2"/>
<sequence>MLAAPWDWILTVLFASTGVYCLWHLSASWDRSTSRPDRAVDVLHTVMSVSMIAMIWFPTGSVGTWVQIVAFGVVSLVIAGYASAKAVPAGVRVDLGIHVLLAGAMVWMLAAMPLMMSGIPAPGAGGGGHDGHGATSVPDAAAVSAEAPAWVLLVTWALVVLCVIAMGWWVYRFSRERTHRSHVMCHIGMALGMGVMLALMIS</sequence>
<gene>
    <name evidence="2" type="ORF">EVS81_12665</name>
</gene>
<reference evidence="2 3" key="1">
    <citation type="submission" date="2019-02" db="EMBL/GenBank/DDBJ databases">
        <authorList>
            <person name="Sun L."/>
            <person name="Pan D."/>
            <person name="Wu X."/>
        </authorList>
    </citation>
    <scope>NUCLEOTIDE SEQUENCE [LARGE SCALE GENOMIC DNA]</scope>
    <source>
        <strain evidence="2 3">JW-1</strain>
    </source>
</reference>
<feature type="transmembrane region" description="Helical" evidence="1">
    <location>
        <begin position="149"/>
        <end position="171"/>
    </location>
</feature>
<keyword evidence="3" id="KW-1185">Reference proteome</keyword>
<organism evidence="2 3">
    <name type="scientific">Leucobacter triazinivorans</name>
    <dbReference type="NCBI Taxonomy" id="1784719"/>
    <lineage>
        <taxon>Bacteria</taxon>
        <taxon>Bacillati</taxon>
        <taxon>Actinomycetota</taxon>
        <taxon>Actinomycetes</taxon>
        <taxon>Micrococcales</taxon>
        <taxon>Microbacteriaceae</taxon>
        <taxon>Leucobacter</taxon>
    </lineage>
</organism>
<feature type="transmembrane region" description="Helical" evidence="1">
    <location>
        <begin position="39"/>
        <end position="58"/>
    </location>
</feature>
<dbReference type="RefSeq" id="WP_130110700.1">
    <property type="nucleotide sequence ID" value="NZ_CP035806.1"/>
</dbReference>
<keyword evidence="1" id="KW-0472">Membrane</keyword>
<protein>
    <submittedName>
        <fullName evidence="2">DUF5134 domain-containing protein</fullName>
    </submittedName>
</protein>
<feature type="transmembrane region" description="Helical" evidence="1">
    <location>
        <begin position="95"/>
        <end position="116"/>
    </location>
</feature>
<keyword evidence="1" id="KW-0812">Transmembrane</keyword>
<feature type="transmembrane region" description="Helical" evidence="1">
    <location>
        <begin position="6"/>
        <end position="27"/>
    </location>
</feature>
<evidence type="ECO:0000256" key="1">
    <source>
        <dbReference type="SAM" id="Phobius"/>
    </source>
</evidence>
<dbReference type="Pfam" id="PF17197">
    <property type="entry name" value="DUF5134"/>
    <property type="match status" value="1"/>
</dbReference>
<dbReference type="AlphaFoldDB" id="A0A4P6KH48"/>
<dbReference type="KEGG" id="ltr:EVS81_12665"/>
<name>A0A4P6KH48_9MICO</name>
<dbReference type="Proteomes" id="UP000289260">
    <property type="component" value="Chromosome"/>
</dbReference>
<proteinExistence type="predicted"/>
<feature type="transmembrane region" description="Helical" evidence="1">
    <location>
        <begin position="183"/>
        <end position="201"/>
    </location>
</feature>
<accession>A0A4P6KH48</accession>